<name>A0ABQ3EBW6_9ACTN</name>
<evidence type="ECO:0000313" key="2">
    <source>
        <dbReference type="EMBL" id="GHB29770.1"/>
    </source>
</evidence>
<accession>A0ABQ3EBW6</accession>
<proteinExistence type="predicted"/>
<dbReference type="Proteomes" id="UP000599437">
    <property type="component" value="Unassembled WGS sequence"/>
</dbReference>
<sequence>MASAPGPVVRPPRASGAVVRTTGSGGAHRGAVGARTDPCGWAGNCAHHGLAVRVMARAARSEWRAGYCDEGLDRAKSLYHTPP</sequence>
<comment type="caution">
    <text evidence="2">The sequence shown here is derived from an EMBL/GenBank/DDBJ whole genome shotgun (WGS) entry which is preliminary data.</text>
</comment>
<keyword evidence="3" id="KW-1185">Reference proteome</keyword>
<dbReference type="EMBL" id="BMVO01000035">
    <property type="protein sequence ID" value="GHB29770.1"/>
    <property type="molecule type" value="Genomic_DNA"/>
</dbReference>
<protein>
    <submittedName>
        <fullName evidence="2">Uncharacterized protein</fullName>
    </submittedName>
</protein>
<gene>
    <name evidence="2" type="ORF">GCM10010346_61630</name>
</gene>
<evidence type="ECO:0000256" key="1">
    <source>
        <dbReference type="SAM" id="MobiDB-lite"/>
    </source>
</evidence>
<evidence type="ECO:0000313" key="3">
    <source>
        <dbReference type="Proteomes" id="UP000599437"/>
    </source>
</evidence>
<reference evidence="3" key="1">
    <citation type="journal article" date="2019" name="Int. J. Syst. Evol. Microbiol.">
        <title>The Global Catalogue of Microorganisms (GCM) 10K type strain sequencing project: providing services to taxonomists for standard genome sequencing and annotation.</title>
        <authorList>
            <consortium name="The Broad Institute Genomics Platform"/>
            <consortium name="The Broad Institute Genome Sequencing Center for Infectious Disease"/>
            <person name="Wu L."/>
            <person name="Ma J."/>
        </authorList>
    </citation>
    <scope>NUCLEOTIDE SEQUENCE [LARGE SCALE GENOMIC DNA]</scope>
    <source>
        <strain evidence="3">JCM 4737</strain>
    </source>
</reference>
<feature type="region of interest" description="Disordered" evidence="1">
    <location>
        <begin position="1"/>
        <end position="31"/>
    </location>
</feature>
<organism evidence="2 3">
    <name type="scientific">Streptomyces chryseus</name>
    <dbReference type="NCBI Taxonomy" id="68186"/>
    <lineage>
        <taxon>Bacteria</taxon>
        <taxon>Bacillati</taxon>
        <taxon>Actinomycetota</taxon>
        <taxon>Actinomycetes</taxon>
        <taxon>Kitasatosporales</taxon>
        <taxon>Streptomycetaceae</taxon>
        <taxon>Streptomyces</taxon>
    </lineage>
</organism>